<evidence type="ECO:0000313" key="1">
    <source>
        <dbReference type="EMBL" id="EKX91493.1"/>
    </source>
</evidence>
<accession>L1MJM8</accession>
<sequence>MSHTHTSGVDDALMYSKIFNRVASPNAFACAASLSTLPEFA</sequence>
<dbReference type="EMBL" id="AMEM01000011">
    <property type="protein sequence ID" value="EKX91493.1"/>
    <property type="molecule type" value="Genomic_DNA"/>
</dbReference>
<evidence type="ECO:0000313" key="2">
    <source>
        <dbReference type="Proteomes" id="UP000010445"/>
    </source>
</evidence>
<name>L1MJM8_9CORY</name>
<proteinExistence type="predicted"/>
<organism evidence="1 2">
    <name type="scientific">Corynebacterium durum F0235</name>
    <dbReference type="NCBI Taxonomy" id="1035195"/>
    <lineage>
        <taxon>Bacteria</taxon>
        <taxon>Bacillati</taxon>
        <taxon>Actinomycetota</taxon>
        <taxon>Actinomycetes</taxon>
        <taxon>Mycobacteriales</taxon>
        <taxon>Corynebacteriaceae</taxon>
        <taxon>Corynebacterium</taxon>
    </lineage>
</organism>
<comment type="caution">
    <text evidence="1">The sequence shown here is derived from an EMBL/GenBank/DDBJ whole genome shotgun (WGS) entry which is preliminary data.</text>
</comment>
<dbReference type="HOGENOM" id="CLU_3268667_0_0_11"/>
<protein>
    <submittedName>
        <fullName evidence="1">Uncharacterized protein</fullName>
    </submittedName>
</protein>
<dbReference type="AlphaFoldDB" id="L1MJM8"/>
<reference evidence="1 2" key="1">
    <citation type="submission" date="2012-05" db="EMBL/GenBank/DDBJ databases">
        <authorList>
            <person name="Weinstock G."/>
            <person name="Sodergren E."/>
            <person name="Lobos E.A."/>
            <person name="Fulton L."/>
            <person name="Fulton R."/>
            <person name="Courtney L."/>
            <person name="Fronick C."/>
            <person name="O'Laughlin M."/>
            <person name="Godfrey J."/>
            <person name="Wilson R.M."/>
            <person name="Miner T."/>
            <person name="Farmer C."/>
            <person name="Delehaunty K."/>
            <person name="Cordes M."/>
            <person name="Minx P."/>
            <person name="Tomlinson C."/>
            <person name="Chen J."/>
            <person name="Wollam A."/>
            <person name="Pepin K.H."/>
            <person name="Bhonagiri V."/>
            <person name="Zhang X."/>
            <person name="Suruliraj S."/>
            <person name="Warren W."/>
            <person name="Mitreva M."/>
            <person name="Mardis E.R."/>
            <person name="Wilson R.K."/>
        </authorList>
    </citation>
    <scope>NUCLEOTIDE SEQUENCE [LARGE SCALE GENOMIC DNA]</scope>
    <source>
        <strain evidence="1 2">F0235</strain>
    </source>
</reference>
<dbReference type="Proteomes" id="UP000010445">
    <property type="component" value="Unassembled WGS sequence"/>
</dbReference>
<keyword evidence="2" id="KW-1185">Reference proteome</keyword>
<gene>
    <name evidence="1" type="ORF">HMPREF9997_00563</name>
</gene>